<dbReference type="SUPFAM" id="SSF52540">
    <property type="entry name" value="P-loop containing nucleoside triphosphate hydrolases"/>
    <property type="match status" value="1"/>
</dbReference>
<dbReference type="Pfam" id="PF18128">
    <property type="entry name" value="HydF_dimer"/>
    <property type="match status" value="1"/>
</dbReference>
<evidence type="ECO:0000259" key="2">
    <source>
        <dbReference type="Pfam" id="PF18128"/>
    </source>
</evidence>
<dbReference type="Gene3D" id="3.40.50.11410">
    <property type="match status" value="1"/>
</dbReference>
<dbReference type="Pfam" id="PF18133">
    <property type="entry name" value="HydF_tetramer"/>
    <property type="match status" value="1"/>
</dbReference>
<protein>
    <submittedName>
        <fullName evidence="4">[FeFe] hydrogenase H-cluster maturation GTPase HydF</fullName>
    </submittedName>
</protein>
<dbReference type="InterPro" id="IPR023873">
    <property type="entry name" value="FeFe-hyd_GTPase_HydF"/>
</dbReference>
<evidence type="ECO:0000259" key="1">
    <source>
        <dbReference type="Pfam" id="PF01926"/>
    </source>
</evidence>
<accession>A0A9W6GJN3</accession>
<dbReference type="CDD" id="cd00880">
    <property type="entry name" value="Era_like"/>
    <property type="match status" value="1"/>
</dbReference>
<keyword evidence="5" id="KW-1185">Reference proteome</keyword>
<dbReference type="GO" id="GO:0005525">
    <property type="term" value="F:GTP binding"/>
    <property type="evidence" value="ECO:0007669"/>
    <property type="project" value="InterPro"/>
</dbReference>
<dbReference type="Pfam" id="PF01926">
    <property type="entry name" value="MMR_HSR1"/>
    <property type="match status" value="1"/>
</dbReference>
<evidence type="ECO:0000313" key="5">
    <source>
        <dbReference type="Proteomes" id="UP001144471"/>
    </source>
</evidence>
<dbReference type="EMBL" id="BSDY01000004">
    <property type="protein sequence ID" value="GLI55453.1"/>
    <property type="molecule type" value="Genomic_DNA"/>
</dbReference>
<dbReference type="NCBIfam" id="TIGR03918">
    <property type="entry name" value="GTP_HydF"/>
    <property type="match status" value="1"/>
</dbReference>
<dbReference type="NCBIfam" id="TIGR00231">
    <property type="entry name" value="small_GTP"/>
    <property type="match status" value="1"/>
</dbReference>
<dbReference type="InterPro" id="IPR005225">
    <property type="entry name" value="Small_GTP-bd"/>
</dbReference>
<feature type="domain" description="Hydrogen maturase F tetramerization" evidence="3">
    <location>
        <begin position="283"/>
        <end position="398"/>
    </location>
</feature>
<dbReference type="InterPro" id="IPR027417">
    <property type="entry name" value="P-loop_NTPase"/>
</dbReference>
<proteinExistence type="predicted"/>
<dbReference type="Gene3D" id="3.40.50.11420">
    <property type="match status" value="1"/>
</dbReference>
<dbReference type="PANTHER" id="PTHR42714">
    <property type="entry name" value="TRNA MODIFICATION GTPASE GTPBP3"/>
    <property type="match status" value="1"/>
</dbReference>
<dbReference type="Gene3D" id="3.40.50.300">
    <property type="entry name" value="P-loop containing nucleotide triphosphate hydrolases"/>
    <property type="match status" value="1"/>
</dbReference>
<dbReference type="InterPro" id="IPR006073">
    <property type="entry name" value="GTP-bd"/>
</dbReference>
<dbReference type="GO" id="GO:0002098">
    <property type="term" value="P:tRNA wobble uridine modification"/>
    <property type="evidence" value="ECO:0007669"/>
    <property type="project" value="TreeGrafter"/>
</dbReference>
<dbReference type="AlphaFoldDB" id="A0A9W6GJN3"/>
<organism evidence="4 5">
    <name type="scientific">Propionigenium maris DSM 9537</name>
    <dbReference type="NCBI Taxonomy" id="1123000"/>
    <lineage>
        <taxon>Bacteria</taxon>
        <taxon>Fusobacteriati</taxon>
        <taxon>Fusobacteriota</taxon>
        <taxon>Fusobacteriia</taxon>
        <taxon>Fusobacteriales</taxon>
        <taxon>Fusobacteriaceae</taxon>
        <taxon>Propionigenium</taxon>
    </lineage>
</organism>
<dbReference type="RefSeq" id="WP_281833940.1">
    <property type="nucleotide sequence ID" value="NZ_BSDY01000004.1"/>
</dbReference>
<dbReference type="InterPro" id="IPR040644">
    <property type="entry name" value="HydF_tetramer"/>
</dbReference>
<dbReference type="PANTHER" id="PTHR42714:SF6">
    <property type="entry name" value="TRANSLATION INITIATION FACTOR IF-2"/>
    <property type="match status" value="1"/>
</dbReference>
<dbReference type="GO" id="GO:0030488">
    <property type="term" value="P:tRNA methylation"/>
    <property type="evidence" value="ECO:0007669"/>
    <property type="project" value="TreeGrafter"/>
</dbReference>
<gene>
    <name evidence="4" type="ORF">PM10SUCC1_09670</name>
</gene>
<dbReference type="InterPro" id="IPR041606">
    <property type="entry name" value="HydF_dimer"/>
</dbReference>
<reference evidence="4" key="1">
    <citation type="submission" date="2022-12" db="EMBL/GenBank/DDBJ databases">
        <title>Reference genome sequencing for broad-spectrum identification of bacterial and archaeal isolates by mass spectrometry.</title>
        <authorList>
            <person name="Sekiguchi Y."/>
            <person name="Tourlousse D.M."/>
        </authorList>
    </citation>
    <scope>NUCLEOTIDE SEQUENCE</scope>
    <source>
        <strain evidence="4">10succ1</strain>
    </source>
</reference>
<name>A0A9W6GJN3_9FUSO</name>
<dbReference type="Proteomes" id="UP001144471">
    <property type="component" value="Unassembled WGS sequence"/>
</dbReference>
<evidence type="ECO:0000313" key="4">
    <source>
        <dbReference type="EMBL" id="GLI55453.1"/>
    </source>
</evidence>
<dbReference type="GO" id="GO:0005737">
    <property type="term" value="C:cytoplasm"/>
    <property type="evidence" value="ECO:0007669"/>
    <property type="project" value="TreeGrafter"/>
</dbReference>
<feature type="domain" description="G" evidence="1">
    <location>
        <begin position="14"/>
        <end position="128"/>
    </location>
</feature>
<comment type="caution">
    <text evidence="4">The sequence shown here is derived from an EMBL/GenBank/DDBJ whole genome shotgun (WGS) entry which is preliminary data.</text>
</comment>
<sequence>MSSLNKTPSANRLHIGIFGKRNMGKSTLINALTGQNLAIVSEYAGTTTDPVYKAMEILPIGPCVIIDTAGLDDIGDLGELRVKKSLEVIRKTDIAVVTTTGEGFSDFDRNIISLLEEKSIPFVVVVNKVDTVEPREEFLEELQRLSYEYVLISAIEKRGISELKELLIKNSPKEFEQPTILGDLIKPGESVVLVIPIDTGMPKGRLILPQVQTMRDILDNDGVFHVCKERELRWTLDKLREKPKLVITDSQEFAKVSADTPEDILLTSFSILFARYKGDLFKLVQGAKALKNLKKDAKVLIAEACTHHAQPDDIGRVKIPRWIKQNIHSDIHFDFCAGRDYPDNIEEYDLVIHCGGCTLNRKEMLSRIEASNERGVPVLNYGLCIATLNGILDRALKPFPEVYFDWLENEEGDYE</sequence>
<evidence type="ECO:0000259" key="3">
    <source>
        <dbReference type="Pfam" id="PF18133"/>
    </source>
</evidence>
<feature type="domain" description="Hydrogen maturase F dimerization" evidence="2">
    <location>
        <begin position="180"/>
        <end position="278"/>
    </location>
</feature>